<dbReference type="HOGENOM" id="CLU_2832651_0_0_1"/>
<reference evidence="2" key="2">
    <citation type="submission" date="2015-01" db="EMBL/GenBank/DDBJ databases">
        <title>Evolutionary Origins and Diversification of the Mycorrhizal Mutualists.</title>
        <authorList>
            <consortium name="DOE Joint Genome Institute"/>
            <consortium name="Mycorrhizal Genomics Consortium"/>
            <person name="Kohler A."/>
            <person name="Kuo A."/>
            <person name="Nagy L.G."/>
            <person name="Floudas D."/>
            <person name="Copeland A."/>
            <person name="Barry K.W."/>
            <person name="Cichocki N."/>
            <person name="Veneault-Fourrey C."/>
            <person name="LaButti K."/>
            <person name="Lindquist E.A."/>
            <person name="Lipzen A."/>
            <person name="Lundell T."/>
            <person name="Morin E."/>
            <person name="Murat C."/>
            <person name="Riley R."/>
            <person name="Ohm R."/>
            <person name="Sun H."/>
            <person name="Tunlid A."/>
            <person name="Henrissat B."/>
            <person name="Grigoriev I.V."/>
            <person name="Hibbett D.S."/>
            <person name="Martin F."/>
        </authorList>
    </citation>
    <scope>NUCLEOTIDE SEQUENCE [LARGE SCALE GENOMIC DNA]</scope>
    <source>
        <strain evidence="2">Foug A</strain>
    </source>
</reference>
<proteinExistence type="predicted"/>
<sequence length="66" mass="7542">MQHLAKGFLILTIARFADREAMSPSQKDHRVASPLLHCEYGRKTRFAPCRVTPYLRPSSYPSNLPL</sequence>
<dbReference type="Proteomes" id="UP000053989">
    <property type="component" value="Unassembled WGS sequence"/>
</dbReference>
<name>A0A0C2Z0L4_9AGAM</name>
<dbReference type="InParanoid" id="A0A0C2Z0L4"/>
<reference evidence="1 2" key="1">
    <citation type="submission" date="2014-04" db="EMBL/GenBank/DDBJ databases">
        <authorList>
            <consortium name="DOE Joint Genome Institute"/>
            <person name="Kuo A."/>
            <person name="Kohler A."/>
            <person name="Nagy L.G."/>
            <person name="Floudas D."/>
            <person name="Copeland A."/>
            <person name="Barry K.W."/>
            <person name="Cichocki N."/>
            <person name="Veneault-Fourrey C."/>
            <person name="LaButti K."/>
            <person name="Lindquist E.A."/>
            <person name="Lipzen A."/>
            <person name="Lundell T."/>
            <person name="Morin E."/>
            <person name="Murat C."/>
            <person name="Sun H."/>
            <person name="Tunlid A."/>
            <person name="Henrissat B."/>
            <person name="Grigoriev I.V."/>
            <person name="Hibbett D.S."/>
            <person name="Martin F."/>
            <person name="Nordberg H.P."/>
            <person name="Cantor M.N."/>
            <person name="Hua S.X."/>
        </authorList>
    </citation>
    <scope>NUCLEOTIDE SEQUENCE [LARGE SCALE GENOMIC DNA]</scope>
    <source>
        <strain evidence="1 2">Foug A</strain>
    </source>
</reference>
<gene>
    <name evidence="1" type="ORF">SCLCIDRAFT_305816</name>
</gene>
<dbReference type="EMBL" id="KN822136">
    <property type="protein sequence ID" value="KIM55368.1"/>
    <property type="molecule type" value="Genomic_DNA"/>
</dbReference>
<dbReference type="AlphaFoldDB" id="A0A0C2Z0L4"/>
<protein>
    <submittedName>
        <fullName evidence="1">Uncharacterized protein</fullName>
    </submittedName>
</protein>
<keyword evidence="2" id="KW-1185">Reference proteome</keyword>
<accession>A0A0C2Z0L4</accession>
<evidence type="ECO:0000313" key="2">
    <source>
        <dbReference type="Proteomes" id="UP000053989"/>
    </source>
</evidence>
<organism evidence="1 2">
    <name type="scientific">Scleroderma citrinum Foug A</name>
    <dbReference type="NCBI Taxonomy" id="1036808"/>
    <lineage>
        <taxon>Eukaryota</taxon>
        <taxon>Fungi</taxon>
        <taxon>Dikarya</taxon>
        <taxon>Basidiomycota</taxon>
        <taxon>Agaricomycotina</taxon>
        <taxon>Agaricomycetes</taxon>
        <taxon>Agaricomycetidae</taxon>
        <taxon>Boletales</taxon>
        <taxon>Sclerodermatineae</taxon>
        <taxon>Sclerodermataceae</taxon>
        <taxon>Scleroderma</taxon>
    </lineage>
</organism>
<evidence type="ECO:0000313" key="1">
    <source>
        <dbReference type="EMBL" id="KIM55368.1"/>
    </source>
</evidence>